<keyword evidence="2" id="KW-0812">Transmembrane</keyword>
<sequence>MNNEKGIALVTVLLTIVVTMLLLGTLASIILSTGAQTQRSQESIQADSLAMMGQEYITSSFESVKDEASSQINENQTVSTIIQQWAGNHSITERSLGEGEYIVTLENTSGAPLTYQYEAKGIVDGQEEIIAGVLSISEKIVESNWEDNIIDEKENLENVLNSEDATNICEKRGKGRGNGNSNGGKIETFEPGDYRIKAESCNGSSSIKDPIFEERSRVWLEDTFIMNGSNTITINGFAFFDLTSLSMNGGNIIKVNGDVFVGTDKFIVDKKTAKATIAIDGNAYFDNPEASVIGDLNICVTGNTNADNIPSCQGG</sequence>
<keyword evidence="2" id="KW-0472">Membrane</keyword>
<reference evidence="4" key="1">
    <citation type="submission" date="2016-10" db="EMBL/GenBank/DDBJ databases">
        <authorList>
            <person name="Varghese N."/>
            <person name="Submissions S."/>
        </authorList>
    </citation>
    <scope>NUCLEOTIDE SEQUENCE [LARGE SCALE GENOMIC DNA]</scope>
    <source>
        <strain evidence="4">DSM 4771</strain>
    </source>
</reference>
<keyword evidence="4" id="KW-1185">Reference proteome</keyword>
<dbReference type="STRING" id="86666.SAMN04490247_0022"/>
<accession>A0A1G8PIW1</accession>
<evidence type="ECO:0000256" key="1">
    <source>
        <dbReference type="SAM" id="MobiDB-lite"/>
    </source>
</evidence>
<name>A0A1G8PIW1_9BACI</name>
<gene>
    <name evidence="3" type="ORF">SAMN04490247_0022</name>
</gene>
<keyword evidence="2" id="KW-1133">Transmembrane helix</keyword>
<dbReference type="RefSeq" id="WP_093190529.1">
    <property type="nucleotide sequence ID" value="NZ_FNEV01000001.1"/>
</dbReference>
<evidence type="ECO:0000313" key="3">
    <source>
        <dbReference type="EMBL" id="SDI92444.1"/>
    </source>
</evidence>
<dbReference type="AlphaFoldDB" id="A0A1G8PIW1"/>
<dbReference type="EMBL" id="FNEV01000001">
    <property type="protein sequence ID" value="SDI92444.1"/>
    <property type="molecule type" value="Genomic_DNA"/>
</dbReference>
<evidence type="ECO:0000313" key="4">
    <source>
        <dbReference type="Proteomes" id="UP000199225"/>
    </source>
</evidence>
<protein>
    <recommendedName>
        <fullName evidence="5">PilX N-terminal</fullName>
    </recommendedName>
</protein>
<evidence type="ECO:0008006" key="5">
    <source>
        <dbReference type="Google" id="ProtNLM"/>
    </source>
</evidence>
<feature type="transmembrane region" description="Helical" evidence="2">
    <location>
        <begin position="6"/>
        <end position="31"/>
    </location>
</feature>
<feature type="region of interest" description="Disordered" evidence="1">
    <location>
        <begin position="169"/>
        <end position="188"/>
    </location>
</feature>
<organism evidence="3 4">
    <name type="scientific">Salimicrobium halophilum</name>
    <dbReference type="NCBI Taxonomy" id="86666"/>
    <lineage>
        <taxon>Bacteria</taxon>
        <taxon>Bacillati</taxon>
        <taxon>Bacillota</taxon>
        <taxon>Bacilli</taxon>
        <taxon>Bacillales</taxon>
        <taxon>Bacillaceae</taxon>
        <taxon>Salimicrobium</taxon>
    </lineage>
</organism>
<dbReference type="OrthoDB" id="9828111at2"/>
<dbReference type="Proteomes" id="UP000199225">
    <property type="component" value="Unassembled WGS sequence"/>
</dbReference>
<proteinExistence type="predicted"/>
<evidence type="ECO:0000256" key="2">
    <source>
        <dbReference type="SAM" id="Phobius"/>
    </source>
</evidence>